<dbReference type="PANTHER" id="PTHR15056:SF0">
    <property type="entry name" value="ACTIVATOR OF APOPTOSIS HARAKIRI"/>
    <property type="match status" value="1"/>
</dbReference>
<dbReference type="Proteomes" id="UP000694392">
    <property type="component" value="Unplaced"/>
</dbReference>
<dbReference type="Ensembl" id="ENSSPUT00000017400.1">
    <property type="protein sequence ID" value="ENSSPUP00000016328.1"/>
    <property type="gene ID" value="ENSSPUG00000012637.1"/>
</dbReference>
<dbReference type="AlphaFoldDB" id="A0A8D0H831"/>
<reference evidence="1" key="2">
    <citation type="submission" date="2025-09" db="UniProtKB">
        <authorList>
            <consortium name="Ensembl"/>
        </authorList>
    </citation>
    <scope>IDENTIFICATION</scope>
</reference>
<dbReference type="Pfam" id="PF15196">
    <property type="entry name" value="Harakiri"/>
    <property type="match status" value="1"/>
</dbReference>
<evidence type="ECO:0000313" key="2">
    <source>
        <dbReference type="Proteomes" id="UP000694392"/>
    </source>
</evidence>
<name>A0A8D0H831_SPHPU</name>
<dbReference type="OMA" id="QERTMWR"/>
<dbReference type="PANTHER" id="PTHR15056">
    <property type="entry name" value="ACTIVATOR OF APOPTOSIS HARAKIRI"/>
    <property type="match status" value="1"/>
</dbReference>
<proteinExistence type="predicted"/>
<dbReference type="InterPro" id="IPR017249">
    <property type="entry name" value="Apoptosis_activator_harakiri"/>
</dbReference>
<dbReference type="GO" id="GO:0043065">
    <property type="term" value="P:positive regulation of apoptotic process"/>
    <property type="evidence" value="ECO:0007669"/>
    <property type="project" value="TreeGrafter"/>
</dbReference>
<organism evidence="1 2">
    <name type="scientific">Sphenodon punctatus</name>
    <name type="common">Tuatara</name>
    <name type="synonym">Hatteria punctata</name>
    <dbReference type="NCBI Taxonomy" id="8508"/>
    <lineage>
        <taxon>Eukaryota</taxon>
        <taxon>Metazoa</taxon>
        <taxon>Chordata</taxon>
        <taxon>Craniata</taxon>
        <taxon>Vertebrata</taxon>
        <taxon>Euteleostomi</taxon>
        <taxon>Lepidosauria</taxon>
        <taxon>Sphenodontia</taxon>
        <taxon>Sphenodontidae</taxon>
        <taxon>Sphenodon</taxon>
    </lineage>
</organism>
<keyword evidence="2" id="KW-1185">Reference proteome</keyword>
<accession>A0A8D0H831</accession>
<reference evidence="1" key="1">
    <citation type="submission" date="2025-08" db="UniProtKB">
        <authorList>
            <consortium name="Ensembl"/>
        </authorList>
    </citation>
    <scope>IDENTIFICATION</scope>
</reference>
<dbReference type="GeneTree" id="ENSGT00960000192527"/>
<sequence length="93" mass="9767">MCPCALHGSPPAACPCTSVRRSGSGELPPGYFGARLTAARLKLVGDELQERTAWRKARGGGAPARSSLATYLGLLCADTQLAALAWLIRRGGW</sequence>
<protein>
    <submittedName>
        <fullName evidence="1">Uncharacterized protein</fullName>
    </submittedName>
</protein>
<dbReference type="GO" id="GO:0005739">
    <property type="term" value="C:mitochondrion"/>
    <property type="evidence" value="ECO:0007669"/>
    <property type="project" value="TreeGrafter"/>
</dbReference>
<evidence type="ECO:0000313" key="1">
    <source>
        <dbReference type="Ensembl" id="ENSSPUP00000016328.1"/>
    </source>
</evidence>